<accession>A0AAX4P952</accession>
<dbReference type="InterPro" id="IPR045039">
    <property type="entry name" value="NSI-like"/>
</dbReference>
<dbReference type="PANTHER" id="PTHR43626:SF4">
    <property type="entry name" value="GCN5-RELATED N-ACETYLTRANSFERASE 2, CHLOROPLASTIC"/>
    <property type="match status" value="1"/>
</dbReference>
<evidence type="ECO:0000256" key="1">
    <source>
        <dbReference type="ARBA" id="ARBA00022679"/>
    </source>
</evidence>
<dbReference type="PROSITE" id="PS51186">
    <property type="entry name" value="GNAT"/>
    <property type="match status" value="1"/>
</dbReference>
<sequence length="236" mass="26179">MFVNRGGASASTSCLKASTALPRRRASRGPRLGARDSGLRRPLRTRDRLGRAGRGAQAAEGSGREAAITGDLVAPQMSEVEETTIVEDGASRIIFRIGGLIDVREVEELTEKVGWPRRNPHKVKLALENSFMVTALYRQTLSEPGGSVECEDLIGCIRVTSDTVFNATLWDVTVDPAYQGEGLGKTLMEMTIRKLCRLDIRTISLFAEPQVLEFYRKLGFRKDPQGIKAMFWYPIY</sequence>
<feature type="region of interest" description="Disordered" evidence="3">
    <location>
        <begin position="13"/>
        <end position="69"/>
    </location>
</feature>
<dbReference type="Proteomes" id="UP001472866">
    <property type="component" value="Chromosome 06"/>
</dbReference>
<keyword evidence="1" id="KW-0808">Transferase</keyword>
<feature type="compositionally biased region" description="Low complexity" evidence="3">
    <location>
        <begin position="54"/>
        <end position="67"/>
    </location>
</feature>
<dbReference type="Gene3D" id="3.40.630.30">
    <property type="match status" value="1"/>
</dbReference>
<dbReference type="EMBL" id="CP151506">
    <property type="protein sequence ID" value="WZN62890.1"/>
    <property type="molecule type" value="Genomic_DNA"/>
</dbReference>
<organism evidence="5 6">
    <name type="scientific">Chloropicon roscoffensis</name>
    <dbReference type="NCBI Taxonomy" id="1461544"/>
    <lineage>
        <taxon>Eukaryota</taxon>
        <taxon>Viridiplantae</taxon>
        <taxon>Chlorophyta</taxon>
        <taxon>Chloropicophyceae</taxon>
        <taxon>Chloropicales</taxon>
        <taxon>Chloropicaceae</taxon>
        <taxon>Chloropicon</taxon>
    </lineage>
</organism>
<name>A0AAX4P952_9CHLO</name>
<dbReference type="InterPro" id="IPR000182">
    <property type="entry name" value="GNAT_dom"/>
</dbReference>
<gene>
    <name evidence="5" type="ORF">HKI87_06g44350</name>
</gene>
<dbReference type="GO" id="GO:0005737">
    <property type="term" value="C:cytoplasm"/>
    <property type="evidence" value="ECO:0007669"/>
    <property type="project" value="TreeGrafter"/>
</dbReference>
<evidence type="ECO:0000256" key="3">
    <source>
        <dbReference type="SAM" id="MobiDB-lite"/>
    </source>
</evidence>
<evidence type="ECO:0000313" key="6">
    <source>
        <dbReference type="Proteomes" id="UP001472866"/>
    </source>
</evidence>
<evidence type="ECO:0000259" key="4">
    <source>
        <dbReference type="PROSITE" id="PS51186"/>
    </source>
</evidence>
<feature type="domain" description="N-acetyltransferase" evidence="4">
    <location>
        <begin position="93"/>
        <end position="236"/>
    </location>
</feature>
<reference evidence="5 6" key="1">
    <citation type="submission" date="2024-03" db="EMBL/GenBank/DDBJ databases">
        <title>Complete genome sequence of the green alga Chloropicon roscoffensis RCC1871.</title>
        <authorList>
            <person name="Lemieux C."/>
            <person name="Pombert J.-F."/>
            <person name="Otis C."/>
            <person name="Turmel M."/>
        </authorList>
    </citation>
    <scope>NUCLEOTIDE SEQUENCE [LARGE SCALE GENOMIC DNA]</scope>
    <source>
        <strain evidence="5 6">RCC1871</strain>
    </source>
</reference>
<dbReference type="PANTHER" id="PTHR43626">
    <property type="entry name" value="ACYL-COA N-ACYLTRANSFERASE"/>
    <property type="match status" value="1"/>
</dbReference>
<dbReference type="AlphaFoldDB" id="A0AAX4P952"/>
<feature type="compositionally biased region" description="Basic and acidic residues" evidence="3">
    <location>
        <begin position="33"/>
        <end position="50"/>
    </location>
</feature>
<keyword evidence="6" id="KW-1185">Reference proteome</keyword>
<dbReference type="GO" id="GO:0008080">
    <property type="term" value="F:N-acetyltransferase activity"/>
    <property type="evidence" value="ECO:0007669"/>
    <property type="project" value="InterPro"/>
</dbReference>
<keyword evidence="2" id="KW-0012">Acyltransferase</keyword>
<evidence type="ECO:0000256" key="2">
    <source>
        <dbReference type="ARBA" id="ARBA00023315"/>
    </source>
</evidence>
<proteinExistence type="predicted"/>
<dbReference type="InterPro" id="IPR016181">
    <property type="entry name" value="Acyl_CoA_acyltransferase"/>
</dbReference>
<dbReference type="CDD" id="cd04301">
    <property type="entry name" value="NAT_SF"/>
    <property type="match status" value="1"/>
</dbReference>
<dbReference type="Pfam" id="PF13508">
    <property type="entry name" value="Acetyltransf_7"/>
    <property type="match status" value="1"/>
</dbReference>
<protein>
    <submittedName>
        <fullName evidence="5">N-acetyltransferase</fullName>
    </submittedName>
</protein>
<evidence type="ECO:0000313" key="5">
    <source>
        <dbReference type="EMBL" id="WZN62890.1"/>
    </source>
</evidence>
<dbReference type="SUPFAM" id="SSF55729">
    <property type="entry name" value="Acyl-CoA N-acyltransferases (Nat)"/>
    <property type="match status" value="1"/>
</dbReference>